<dbReference type="EMBL" id="CP003479">
    <property type="protein sequence ID" value="AFI04394.1"/>
    <property type="molecule type" value="Genomic_DNA"/>
</dbReference>
<organism evidence="3 4">
    <name type="scientific">Helicobacter cetorum (strain ATCC BAA-429 / MIT 00-7128)</name>
    <dbReference type="NCBI Taxonomy" id="182217"/>
    <lineage>
        <taxon>Bacteria</taxon>
        <taxon>Pseudomonadati</taxon>
        <taxon>Campylobacterota</taxon>
        <taxon>Epsilonproteobacteria</taxon>
        <taxon>Campylobacterales</taxon>
        <taxon>Helicobacteraceae</taxon>
        <taxon>Helicobacter</taxon>
    </lineage>
</organism>
<evidence type="ECO:0000256" key="1">
    <source>
        <dbReference type="ARBA" id="ARBA00012404"/>
    </source>
</evidence>
<dbReference type="EC" id="5.4.99.5" evidence="1"/>
<evidence type="ECO:0000313" key="3">
    <source>
        <dbReference type="EMBL" id="AFI04394.1"/>
    </source>
</evidence>
<accession>I0EN75</accession>
<sequence>MVENSNLSILRARIDEIDNKIIELLETRLEMSVKIAHNKDKNSIYCPKREEEIINRLNHKLLKYLDKATLIKIYQEIFSRSKDLQEDALKNKK</sequence>
<gene>
    <name evidence="3" type="ordered locus">HCW_05660</name>
</gene>
<evidence type="ECO:0000313" key="4">
    <source>
        <dbReference type="Proteomes" id="UP000005010"/>
    </source>
</evidence>
<dbReference type="SMART" id="SM00830">
    <property type="entry name" value="CM_2"/>
    <property type="match status" value="1"/>
</dbReference>
<evidence type="ECO:0000259" key="2">
    <source>
        <dbReference type="PROSITE" id="PS51168"/>
    </source>
</evidence>
<dbReference type="InterPro" id="IPR002701">
    <property type="entry name" value="CM_II_prokaryot"/>
</dbReference>
<dbReference type="eggNOG" id="COG1605">
    <property type="taxonomic scope" value="Bacteria"/>
</dbReference>
<dbReference type="Proteomes" id="UP000005010">
    <property type="component" value="Chromosome"/>
</dbReference>
<dbReference type="HOGENOM" id="CLU_131518_3_1_7"/>
<dbReference type="AlphaFoldDB" id="I0EN75"/>
<proteinExistence type="predicted"/>
<dbReference type="InterPro" id="IPR036263">
    <property type="entry name" value="Chorismate_II_sf"/>
</dbReference>
<dbReference type="PATRIC" id="fig|182217.3.peg.1200"/>
<dbReference type="KEGG" id="hce:HCW_05660"/>
<dbReference type="InterPro" id="IPR036979">
    <property type="entry name" value="CM_dom_sf"/>
</dbReference>
<dbReference type="Gene3D" id="1.20.59.10">
    <property type="entry name" value="Chorismate mutase"/>
    <property type="match status" value="1"/>
</dbReference>
<dbReference type="STRING" id="182217.HCW_05660"/>
<dbReference type="SUPFAM" id="SSF48600">
    <property type="entry name" value="Chorismate mutase II"/>
    <property type="match status" value="1"/>
</dbReference>
<name>I0EN75_HELC0</name>
<reference evidence="4" key="1">
    <citation type="submission" date="2012-04" db="EMBL/GenBank/DDBJ databases">
        <title>Complete genome sequence of Helicobacter cetorum strain MIT 00-7128.</title>
        <authorList>
            <person name="Kersulyte D."/>
            <person name="Berg D.E."/>
        </authorList>
    </citation>
    <scope>NUCLEOTIDE SEQUENCE [LARGE SCALE GENOMIC DNA]</scope>
    <source>
        <strain evidence="4">MIT 00-7128</strain>
    </source>
</reference>
<protein>
    <recommendedName>
        <fullName evidence="1">chorismate mutase</fullName>
        <ecNumber evidence="1">5.4.99.5</ecNumber>
    </recommendedName>
</protein>
<keyword evidence="4" id="KW-1185">Reference proteome</keyword>
<dbReference type="RefSeq" id="WP_014661264.1">
    <property type="nucleotide sequence ID" value="NC_017737.1"/>
</dbReference>
<feature type="domain" description="Chorismate mutase" evidence="2">
    <location>
        <begin position="1"/>
        <end position="89"/>
    </location>
</feature>
<dbReference type="Pfam" id="PF01817">
    <property type="entry name" value="CM_2"/>
    <property type="match status" value="1"/>
</dbReference>
<dbReference type="PROSITE" id="PS51168">
    <property type="entry name" value="CHORISMATE_MUT_2"/>
    <property type="match status" value="1"/>
</dbReference>
<dbReference type="GO" id="GO:0004106">
    <property type="term" value="F:chorismate mutase activity"/>
    <property type="evidence" value="ECO:0007669"/>
    <property type="project" value="UniProtKB-EC"/>
</dbReference>
<dbReference type="GO" id="GO:0046417">
    <property type="term" value="P:chorismate metabolic process"/>
    <property type="evidence" value="ECO:0007669"/>
    <property type="project" value="InterPro"/>
</dbReference>